<gene>
    <name evidence="3" type="ORF">KIMC2_21130</name>
</gene>
<dbReference type="Pfam" id="PF06210">
    <property type="entry name" value="DUF1003"/>
    <property type="match status" value="1"/>
</dbReference>
<dbReference type="PANTHER" id="PTHR41386">
    <property type="entry name" value="INTEGRAL MEMBRANE PROTEIN-RELATED"/>
    <property type="match status" value="1"/>
</dbReference>
<feature type="transmembrane region" description="Helical" evidence="2">
    <location>
        <begin position="144"/>
        <end position="168"/>
    </location>
</feature>
<proteinExistence type="predicted"/>
<name>A0AAU9D4Y5_9LACO</name>
<dbReference type="KEGG" id="xak:KIMC2_21130"/>
<keyword evidence="1" id="KW-0175">Coiled coil</keyword>
<dbReference type="InterPro" id="IPR010406">
    <property type="entry name" value="DUF1003"/>
</dbReference>
<keyword evidence="4" id="KW-1185">Reference proteome</keyword>
<keyword evidence="2" id="KW-1133">Transmembrane helix</keyword>
<dbReference type="AlphaFoldDB" id="A0AAU9D4Y5"/>
<evidence type="ECO:0000313" key="4">
    <source>
        <dbReference type="Proteomes" id="UP001321804"/>
    </source>
</evidence>
<evidence type="ECO:0000313" key="3">
    <source>
        <dbReference type="EMBL" id="BDR57551.1"/>
    </source>
</evidence>
<accession>A0AAU9D4Y5</accession>
<reference evidence="3 4" key="1">
    <citation type="journal article" date="2023" name="Microbiol. Spectr.">
        <title>Symbiosis of Carpenter Bees with Uncharacterized Lactic Acid Bacteria Showing NAD Auxotrophy.</title>
        <authorList>
            <person name="Kawasaki S."/>
            <person name="Ozawa K."/>
            <person name="Mori T."/>
            <person name="Yamamoto A."/>
            <person name="Ito M."/>
            <person name="Ohkuma M."/>
            <person name="Sakamoto M."/>
            <person name="Matsutani M."/>
        </authorList>
    </citation>
    <scope>NUCLEOTIDE SEQUENCE [LARGE SCALE GENOMIC DNA]</scope>
    <source>
        <strain evidence="3 4">KimC2</strain>
    </source>
</reference>
<dbReference type="RefSeq" id="WP_317696711.1">
    <property type="nucleotide sequence ID" value="NZ_AP026801.1"/>
</dbReference>
<sequence>MEKMEVCLVDGSRHQYDRGSYFWNVRSGVQNRIRRDYPKVRNNDFICYEHLLPYQIETIQAMMNADEKQMNKINRKLTRTMEDQDYQVTDVNETLKETQTFGQKIADQVAEVAGSWGFIIFYLVVLFAWISINGLHLFGISFDPYPFILLNLFLSCVAALQAPVIMMSQNRAAYRDRMSSENDYHINLKTEEELRILHAKIDHLMQHQFEHNIEVQTMIFEILSEMRISANEKK</sequence>
<evidence type="ECO:0000256" key="1">
    <source>
        <dbReference type="SAM" id="Coils"/>
    </source>
</evidence>
<keyword evidence="2" id="KW-0472">Membrane</keyword>
<feature type="coiled-coil region" evidence="1">
    <location>
        <begin position="56"/>
        <end position="83"/>
    </location>
</feature>
<dbReference type="Proteomes" id="UP001321804">
    <property type="component" value="Chromosome"/>
</dbReference>
<protein>
    <submittedName>
        <fullName evidence="3">Membrane protein</fullName>
    </submittedName>
</protein>
<organism evidence="3 4">
    <name type="scientific">Xylocopilactobacillus apis</name>
    <dbReference type="NCBI Taxonomy" id="2932183"/>
    <lineage>
        <taxon>Bacteria</taxon>
        <taxon>Bacillati</taxon>
        <taxon>Bacillota</taxon>
        <taxon>Bacilli</taxon>
        <taxon>Lactobacillales</taxon>
        <taxon>Lactobacillaceae</taxon>
        <taxon>Xylocopilactobacillus</taxon>
    </lineage>
</organism>
<feature type="transmembrane region" description="Helical" evidence="2">
    <location>
        <begin position="113"/>
        <end position="132"/>
    </location>
</feature>
<dbReference type="EMBL" id="AP026801">
    <property type="protein sequence ID" value="BDR57551.1"/>
    <property type="molecule type" value="Genomic_DNA"/>
</dbReference>
<dbReference type="PANTHER" id="PTHR41386:SF1">
    <property type="entry name" value="MEMBRANE PROTEIN"/>
    <property type="match status" value="1"/>
</dbReference>
<evidence type="ECO:0000256" key="2">
    <source>
        <dbReference type="SAM" id="Phobius"/>
    </source>
</evidence>
<keyword evidence="2" id="KW-0812">Transmembrane</keyword>